<dbReference type="STRING" id="555079.Toce_0939"/>
<evidence type="ECO:0000313" key="3">
    <source>
        <dbReference type="Proteomes" id="UP000000272"/>
    </source>
</evidence>
<keyword evidence="1" id="KW-0175">Coiled coil</keyword>
<dbReference type="InterPro" id="IPR036638">
    <property type="entry name" value="HLH_DNA-bd_sf"/>
</dbReference>
<organism evidence="2 3">
    <name type="scientific">Thermosediminibacter oceani (strain ATCC BAA-1034 / DSM 16646 / JW/IW-1228P)</name>
    <dbReference type="NCBI Taxonomy" id="555079"/>
    <lineage>
        <taxon>Bacteria</taxon>
        <taxon>Bacillati</taxon>
        <taxon>Bacillota</taxon>
        <taxon>Clostridia</taxon>
        <taxon>Thermosediminibacterales</taxon>
        <taxon>Thermosediminibacteraceae</taxon>
        <taxon>Thermosediminibacter</taxon>
    </lineage>
</organism>
<dbReference type="GO" id="GO:0043937">
    <property type="term" value="P:regulation of sporulation"/>
    <property type="evidence" value="ECO:0007669"/>
    <property type="project" value="InterPro"/>
</dbReference>
<dbReference type="Gene3D" id="4.10.280.10">
    <property type="entry name" value="Helix-loop-helix DNA-binding domain"/>
    <property type="match status" value="1"/>
</dbReference>
<gene>
    <name evidence="2" type="ordered locus">Toce_0939</name>
</gene>
<evidence type="ECO:0000256" key="1">
    <source>
        <dbReference type="SAM" id="Coils"/>
    </source>
</evidence>
<feature type="coiled-coil region" evidence="1">
    <location>
        <begin position="6"/>
        <end position="33"/>
    </location>
</feature>
<dbReference type="InterPro" id="IPR018540">
    <property type="entry name" value="Spo0E-like"/>
</dbReference>
<dbReference type="EMBL" id="CP002131">
    <property type="protein sequence ID" value="ADL07701.1"/>
    <property type="molecule type" value="Genomic_DNA"/>
</dbReference>
<name>D9S2S4_THEOJ</name>
<dbReference type="KEGG" id="toc:Toce_0939"/>
<dbReference type="GO" id="GO:0046983">
    <property type="term" value="F:protein dimerization activity"/>
    <property type="evidence" value="ECO:0007669"/>
    <property type="project" value="InterPro"/>
</dbReference>
<dbReference type="AlphaFoldDB" id="D9S2S4"/>
<reference evidence="2 3" key="1">
    <citation type="journal article" date="2010" name="Stand. Genomic Sci.">
        <title>Complete genome sequence of Thermosediminibacter oceani type strain (JW/IW-1228P).</title>
        <authorList>
            <person name="Pitluck S."/>
            <person name="Yasawong M."/>
            <person name="Munk C."/>
            <person name="Nolan M."/>
            <person name="Lapidus A."/>
            <person name="Lucas S."/>
            <person name="Glavina Del Rio T."/>
            <person name="Tice H."/>
            <person name="Cheng J.F."/>
            <person name="Bruce D."/>
            <person name="Detter C."/>
            <person name="Tapia R."/>
            <person name="Han C."/>
            <person name="Goodwin L."/>
            <person name="Liolios K."/>
            <person name="Ivanova N."/>
            <person name="Mavromatis K."/>
            <person name="Mikhailova N."/>
            <person name="Pati A."/>
            <person name="Chen A."/>
            <person name="Palaniappan K."/>
            <person name="Land M."/>
            <person name="Hauser L."/>
            <person name="Chang Y.J."/>
            <person name="Jeffries C.D."/>
            <person name="Rohde M."/>
            <person name="Spring S."/>
            <person name="Sikorski J."/>
            <person name="Goker M."/>
            <person name="Woyke T."/>
            <person name="Bristow J."/>
            <person name="Eisen J.A."/>
            <person name="Markowitz V."/>
            <person name="Hugenholtz P."/>
            <person name="Kyrpides N.C."/>
            <person name="Klenk H.P."/>
        </authorList>
    </citation>
    <scope>NUCLEOTIDE SEQUENCE [LARGE SCALE GENOMIC DNA]</scope>
    <source>
        <strain evidence="3">ATCC BAA-1034 / DSM 16646 / JW/IW-1228P</strain>
    </source>
</reference>
<dbReference type="SUPFAM" id="SSF140500">
    <property type="entry name" value="BAS1536-like"/>
    <property type="match status" value="1"/>
</dbReference>
<dbReference type="HOGENOM" id="CLU_3012826_0_0_9"/>
<dbReference type="Proteomes" id="UP000000272">
    <property type="component" value="Chromosome"/>
</dbReference>
<evidence type="ECO:0000313" key="2">
    <source>
        <dbReference type="EMBL" id="ADL07701.1"/>
    </source>
</evidence>
<sequence>MSTSTLLNLSTEIGNLKRKLNEKLEKKNLLAHEVYAISIELDKLILAYQRIAFKME</sequence>
<dbReference type="RefSeq" id="WP_013275743.1">
    <property type="nucleotide sequence ID" value="NC_014377.1"/>
</dbReference>
<protein>
    <submittedName>
        <fullName evidence="2">Sporulation stage 0, Spo0E-like regulatory phosphatase</fullName>
    </submittedName>
</protein>
<accession>D9S2S4</accession>
<dbReference type="InterPro" id="IPR037208">
    <property type="entry name" value="Spo0E-like_sf"/>
</dbReference>
<keyword evidence="3" id="KW-1185">Reference proteome</keyword>
<proteinExistence type="predicted"/>
<dbReference type="Pfam" id="PF09388">
    <property type="entry name" value="SpoOE-like"/>
    <property type="match status" value="1"/>
</dbReference>